<keyword evidence="3" id="KW-1185">Reference proteome</keyword>
<evidence type="ECO:0000259" key="1">
    <source>
        <dbReference type="PROSITE" id="PS50887"/>
    </source>
</evidence>
<dbReference type="Proteomes" id="UP001296776">
    <property type="component" value="Unassembled WGS sequence"/>
</dbReference>
<sequence length="54" mass="5921">MNDRLGHPSGERVLCAIAERGSGLLREVDLFARHRGDEFAVIQPGAGAYHAHEH</sequence>
<dbReference type="PANTHER" id="PTHR46663">
    <property type="entry name" value="DIGUANYLATE CYCLASE DGCT-RELATED"/>
    <property type="match status" value="1"/>
</dbReference>
<protein>
    <recommendedName>
        <fullName evidence="1">GGDEF domain-containing protein</fullName>
    </recommendedName>
</protein>
<dbReference type="EMBL" id="NRSJ01000008">
    <property type="protein sequence ID" value="MBK1704206.1"/>
    <property type="molecule type" value="Genomic_DNA"/>
</dbReference>
<dbReference type="PANTHER" id="PTHR46663:SF2">
    <property type="entry name" value="GGDEF DOMAIN-CONTAINING PROTEIN"/>
    <property type="match status" value="1"/>
</dbReference>
<dbReference type="PROSITE" id="PS50887">
    <property type="entry name" value="GGDEF"/>
    <property type="match status" value="1"/>
</dbReference>
<dbReference type="InterPro" id="IPR000160">
    <property type="entry name" value="GGDEF_dom"/>
</dbReference>
<dbReference type="InterPro" id="IPR043128">
    <property type="entry name" value="Rev_trsase/Diguanyl_cyclase"/>
</dbReference>
<reference evidence="2" key="1">
    <citation type="submission" date="2017-08" db="EMBL/GenBank/DDBJ databases">
        <authorList>
            <person name="Imhoff J.F."/>
            <person name="Rahn T."/>
            <person name="Kuenzel S."/>
            <person name="Neulinger S.C."/>
        </authorList>
    </citation>
    <scope>NUCLEOTIDE SEQUENCE</scope>
    <source>
        <strain evidence="2">DSM 11080</strain>
    </source>
</reference>
<dbReference type="Pfam" id="PF00990">
    <property type="entry name" value="GGDEF"/>
    <property type="match status" value="1"/>
</dbReference>
<dbReference type="InterPro" id="IPR052163">
    <property type="entry name" value="DGC-Regulatory_Protein"/>
</dbReference>
<accession>A0AAJ0U2V5</accession>
<evidence type="ECO:0000313" key="3">
    <source>
        <dbReference type="Proteomes" id="UP001296776"/>
    </source>
</evidence>
<name>A0AAJ0U2V5_9GAMM</name>
<proteinExistence type="predicted"/>
<dbReference type="SUPFAM" id="SSF55073">
    <property type="entry name" value="Nucleotide cyclase"/>
    <property type="match status" value="1"/>
</dbReference>
<gene>
    <name evidence="2" type="ORF">CKO40_06495</name>
</gene>
<dbReference type="InterPro" id="IPR029787">
    <property type="entry name" value="Nucleotide_cyclase"/>
</dbReference>
<evidence type="ECO:0000313" key="2">
    <source>
        <dbReference type="EMBL" id="MBK1704206.1"/>
    </source>
</evidence>
<organism evidence="2 3">
    <name type="scientific">Halochromatium glycolicum</name>
    <dbReference type="NCBI Taxonomy" id="85075"/>
    <lineage>
        <taxon>Bacteria</taxon>
        <taxon>Pseudomonadati</taxon>
        <taxon>Pseudomonadota</taxon>
        <taxon>Gammaproteobacteria</taxon>
        <taxon>Chromatiales</taxon>
        <taxon>Chromatiaceae</taxon>
        <taxon>Halochromatium</taxon>
    </lineage>
</organism>
<reference evidence="2" key="2">
    <citation type="journal article" date="2020" name="Microorganisms">
        <title>Osmotic Adaptation and Compatible Solute Biosynthesis of Phototrophic Bacteria as Revealed from Genome Analyses.</title>
        <authorList>
            <person name="Imhoff J.F."/>
            <person name="Rahn T."/>
            <person name="Kunzel S."/>
            <person name="Keller A."/>
            <person name="Neulinger S.C."/>
        </authorList>
    </citation>
    <scope>NUCLEOTIDE SEQUENCE</scope>
    <source>
        <strain evidence="2">DSM 11080</strain>
    </source>
</reference>
<dbReference type="RefSeq" id="WP_200345466.1">
    <property type="nucleotide sequence ID" value="NZ_NRSJ01000008.1"/>
</dbReference>
<feature type="domain" description="GGDEF" evidence="1">
    <location>
        <begin position="1"/>
        <end position="54"/>
    </location>
</feature>
<dbReference type="Gene3D" id="3.30.70.270">
    <property type="match status" value="1"/>
</dbReference>
<dbReference type="AlphaFoldDB" id="A0AAJ0U2V5"/>
<comment type="caution">
    <text evidence="2">The sequence shown here is derived from an EMBL/GenBank/DDBJ whole genome shotgun (WGS) entry which is preliminary data.</text>
</comment>
<dbReference type="NCBIfam" id="TIGR00254">
    <property type="entry name" value="GGDEF"/>
    <property type="match status" value="1"/>
</dbReference>